<evidence type="ECO:0000313" key="6">
    <source>
        <dbReference type="EMBL" id="PPI13521.1"/>
    </source>
</evidence>
<evidence type="ECO:0000256" key="3">
    <source>
        <dbReference type="ARBA" id="ARBA00022691"/>
    </source>
</evidence>
<dbReference type="OrthoDB" id="6064711at2"/>
<dbReference type="RefSeq" id="WP_027692089.1">
    <property type="nucleotide sequence ID" value="NZ_CP010848.1"/>
</dbReference>
<gene>
    <name evidence="6" type="ORF">C5C51_10380</name>
    <name evidence="5" type="ORF">VT73_02215</name>
</gene>
<dbReference type="InterPro" id="IPR029063">
    <property type="entry name" value="SAM-dependent_MTases_sf"/>
</dbReference>
<evidence type="ECO:0000256" key="2">
    <source>
        <dbReference type="ARBA" id="ARBA00022679"/>
    </source>
</evidence>
<dbReference type="GeneID" id="93666236"/>
<dbReference type="EMBL" id="LBFI01000012">
    <property type="protein sequence ID" value="KKM46828.1"/>
    <property type="molecule type" value="Genomic_DNA"/>
</dbReference>
<name>A0A0C5BGI1_9MICO</name>
<dbReference type="EMBL" id="PSWU01000014">
    <property type="protein sequence ID" value="PPI13521.1"/>
    <property type="molecule type" value="Genomic_DNA"/>
</dbReference>
<comment type="caution">
    <text evidence="5">The sequence shown here is derived from an EMBL/GenBank/DDBJ whole genome shotgun (WGS) entry which is preliminary data.</text>
</comment>
<dbReference type="Gene3D" id="3.40.50.150">
    <property type="entry name" value="Vaccinia Virus protein VP39"/>
    <property type="match status" value="1"/>
</dbReference>
<dbReference type="Proteomes" id="UP000052979">
    <property type="component" value="Unassembled WGS sequence"/>
</dbReference>
<dbReference type="Proteomes" id="UP000237966">
    <property type="component" value="Unassembled WGS sequence"/>
</dbReference>
<dbReference type="CDD" id="cd02440">
    <property type="entry name" value="AdoMet_MTases"/>
    <property type="match status" value="1"/>
</dbReference>
<dbReference type="PATRIC" id="fig|145458.7.peg.2403"/>
<sequence>MTEYWNHNTAYHRELLAAAQGQARVLDIGCGDGLLLHKLSAIARQVVGIDSDALTVSRARKRLATLPNIEVILGDVLTAAELDGQYFTLITCVATLHHLPLEPAFTRLRELLAPGGQLRIVGLAAHRTIGEWLLSTALILPLRLLSALHRESTYPEMVTASPHESLADIRRAAATLLPGSRIRRRLYYRYTLTWTAPPDPDR</sequence>
<reference evidence="5 7" key="1">
    <citation type="submission" date="2015-04" db="EMBL/GenBank/DDBJ databases">
        <title>Draft genome sequence of Rathayibacter toxicus strain FH-142 (AKA 70134 or CS 32), a Western Australian isolate.</title>
        <authorList>
            <consortium name="Consortium for Microbial Forensics and Genomics (microFORGE)"/>
            <person name="Knight B.M."/>
            <person name="Roberts D.P."/>
            <person name="Lin D."/>
            <person name="Hari K."/>
            <person name="Fletcher J."/>
            <person name="Melcher U."/>
            <person name="Blagden T."/>
            <person name="Luster D.G."/>
            <person name="Sechler A.J."/>
            <person name="Schneider W.L."/>
            <person name="Winegar R.A."/>
        </authorList>
    </citation>
    <scope>NUCLEOTIDE SEQUENCE [LARGE SCALE GENOMIC DNA]</scope>
    <source>
        <strain evidence="5 7">FH142</strain>
    </source>
</reference>
<evidence type="ECO:0000313" key="7">
    <source>
        <dbReference type="Proteomes" id="UP000052979"/>
    </source>
</evidence>
<evidence type="ECO:0000259" key="4">
    <source>
        <dbReference type="Pfam" id="PF13649"/>
    </source>
</evidence>
<dbReference type="PANTHER" id="PTHR43464">
    <property type="entry name" value="METHYLTRANSFERASE"/>
    <property type="match status" value="1"/>
</dbReference>
<keyword evidence="3" id="KW-0949">S-adenosyl-L-methionine</keyword>
<protein>
    <submittedName>
        <fullName evidence="5 6">SAM-dependent methyltransferase</fullName>
    </submittedName>
</protein>
<accession>A0A0C5BGI1</accession>
<evidence type="ECO:0000313" key="5">
    <source>
        <dbReference type="EMBL" id="KKM46828.1"/>
    </source>
</evidence>
<dbReference type="InterPro" id="IPR041698">
    <property type="entry name" value="Methyltransf_25"/>
</dbReference>
<proteinExistence type="predicted"/>
<dbReference type="GO" id="GO:0008168">
    <property type="term" value="F:methyltransferase activity"/>
    <property type="evidence" value="ECO:0007669"/>
    <property type="project" value="UniProtKB-KW"/>
</dbReference>
<dbReference type="eggNOG" id="COG2227">
    <property type="taxonomic scope" value="Bacteria"/>
</dbReference>
<evidence type="ECO:0000256" key="1">
    <source>
        <dbReference type="ARBA" id="ARBA00022603"/>
    </source>
</evidence>
<keyword evidence="2 5" id="KW-0808">Transferase</keyword>
<dbReference type="KEGG" id="rtc:APU90_06495"/>
<keyword evidence="7" id="KW-1185">Reference proteome</keyword>
<dbReference type="SUPFAM" id="SSF53335">
    <property type="entry name" value="S-adenosyl-L-methionine-dependent methyltransferases"/>
    <property type="match status" value="1"/>
</dbReference>
<feature type="domain" description="Methyltransferase" evidence="4">
    <location>
        <begin position="25"/>
        <end position="116"/>
    </location>
</feature>
<dbReference type="STRING" id="145458.APU90_06495"/>
<dbReference type="AlphaFoldDB" id="A0A0C5BGI1"/>
<evidence type="ECO:0000313" key="8">
    <source>
        <dbReference type="Proteomes" id="UP000237966"/>
    </source>
</evidence>
<dbReference type="KEGG" id="rtx:TI83_10570"/>
<dbReference type="PANTHER" id="PTHR43464:SF19">
    <property type="entry name" value="UBIQUINONE BIOSYNTHESIS O-METHYLTRANSFERASE, MITOCHONDRIAL"/>
    <property type="match status" value="1"/>
</dbReference>
<keyword evidence="1 5" id="KW-0489">Methyltransferase</keyword>
<organism evidence="5 7">
    <name type="scientific">Rathayibacter toxicus</name>
    <dbReference type="NCBI Taxonomy" id="145458"/>
    <lineage>
        <taxon>Bacteria</taxon>
        <taxon>Bacillati</taxon>
        <taxon>Actinomycetota</taxon>
        <taxon>Actinomycetes</taxon>
        <taxon>Micrococcales</taxon>
        <taxon>Microbacteriaceae</taxon>
        <taxon>Rathayibacter</taxon>
    </lineage>
</organism>
<reference evidence="6 8" key="2">
    <citation type="submission" date="2018-02" db="EMBL/GenBank/DDBJ databases">
        <title>Bacteriophage NCPPB3778 and a type I-E CRISPR drive the evolution of the US Biological Select Agent, Rathayibacter toxicus.</title>
        <authorList>
            <person name="Davis E.W.II."/>
            <person name="Tabima J.F."/>
            <person name="Weisberg A.J."/>
            <person name="Lopes L.D."/>
            <person name="Wiseman M.S."/>
            <person name="Wiseman M.S."/>
            <person name="Pupko T."/>
            <person name="Belcher M.S."/>
            <person name="Sechler A.J."/>
            <person name="Tancos M.A."/>
            <person name="Schroeder B.K."/>
            <person name="Murray T.D."/>
            <person name="Luster D.G."/>
            <person name="Schneider W.L."/>
            <person name="Rogers E."/>
            <person name="Andreote F.D."/>
            <person name="Grunwald N.J."/>
            <person name="Putnam M.L."/>
            <person name="Chang J.H."/>
        </authorList>
    </citation>
    <scope>NUCLEOTIDE SEQUENCE [LARGE SCALE GENOMIC DNA]</scope>
    <source>
        <strain evidence="6 8">FH99</strain>
    </source>
</reference>
<dbReference type="GO" id="GO:0032259">
    <property type="term" value="P:methylation"/>
    <property type="evidence" value="ECO:0007669"/>
    <property type="project" value="UniProtKB-KW"/>
</dbReference>
<dbReference type="Pfam" id="PF13649">
    <property type="entry name" value="Methyltransf_25"/>
    <property type="match status" value="1"/>
</dbReference>